<dbReference type="PANTHER" id="PTHR34107:SF5">
    <property type="entry name" value="SLL1355 PROTEIN"/>
    <property type="match status" value="1"/>
</dbReference>
<reference evidence="3" key="1">
    <citation type="journal article" date="2018" name="Genome Announc.">
        <title>Draft Genome Sequence of the Nitrogen-Fixing and Hormogonia-Inducing Cyanobacterium Nostoc cycadae Strain WK-1, Isolated from the Coralloid Roots of Cycas revoluta.</title>
        <authorList>
            <person name="Kanesaki Y."/>
            <person name="Hirose M."/>
            <person name="Hirose Y."/>
            <person name="Fujisawa T."/>
            <person name="Nakamura Y."/>
            <person name="Watanabe S."/>
            <person name="Matsunaga S."/>
            <person name="Uchida H."/>
            <person name="Murakami A."/>
        </authorList>
    </citation>
    <scope>NUCLEOTIDE SEQUENCE [LARGE SCALE GENOMIC DNA]</scope>
    <source>
        <strain evidence="3">WK-1</strain>
    </source>
</reference>
<dbReference type="InterPro" id="IPR012296">
    <property type="entry name" value="Nuclease_put_TT1808"/>
</dbReference>
<dbReference type="SUPFAM" id="SSF52980">
    <property type="entry name" value="Restriction endonuclease-like"/>
    <property type="match status" value="1"/>
</dbReference>
<comment type="caution">
    <text evidence="2">The sequence shown here is derived from an EMBL/GenBank/DDBJ whole genome shotgun (WGS) entry which is preliminary data.</text>
</comment>
<evidence type="ECO:0000259" key="1">
    <source>
        <dbReference type="Pfam" id="PF05685"/>
    </source>
</evidence>
<protein>
    <recommendedName>
        <fullName evidence="1">Putative restriction endonuclease domain-containing protein</fullName>
    </recommendedName>
</protein>
<dbReference type="EMBL" id="BDGE01000018">
    <property type="protein sequence ID" value="GBE91251.1"/>
    <property type="molecule type" value="Genomic_DNA"/>
</dbReference>
<dbReference type="CDD" id="cd06260">
    <property type="entry name" value="DUF820-like"/>
    <property type="match status" value="1"/>
</dbReference>
<evidence type="ECO:0000313" key="3">
    <source>
        <dbReference type="Proteomes" id="UP000236527"/>
    </source>
</evidence>
<gene>
    <name evidence="2" type="ORF">NCWK1_0975</name>
</gene>
<keyword evidence="3" id="KW-1185">Reference proteome</keyword>
<dbReference type="InterPro" id="IPR011335">
    <property type="entry name" value="Restrct_endonuc-II-like"/>
</dbReference>
<dbReference type="Proteomes" id="UP000236527">
    <property type="component" value="Unassembled WGS sequence"/>
</dbReference>
<evidence type="ECO:0000313" key="2">
    <source>
        <dbReference type="EMBL" id="GBE91251.1"/>
    </source>
</evidence>
<organism evidence="2 3">
    <name type="scientific">Nostoc cycadae WK-1</name>
    <dbReference type="NCBI Taxonomy" id="1861711"/>
    <lineage>
        <taxon>Bacteria</taxon>
        <taxon>Bacillati</taxon>
        <taxon>Cyanobacteriota</taxon>
        <taxon>Cyanophyceae</taxon>
        <taxon>Nostocales</taxon>
        <taxon>Nostocaceae</taxon>
        <taxon>Nostoc</taxon>
    </lineage>
</organism>
<proteinExistence type="predicted"/>
<sequence>MVQTSKKTLTLEEFIALPETHPSSEYIDGQVIQKPMQQGKHSTIQGEICPKINAVVKVKKMGWAFPELRCTFGGISIVPDVAVFSWTRLPIDENGDIANTFTIAPDWIIEILSPEQSHTKVTKKILHALNHGTQMGWLIDPDERFIAAYPAGKQPLAFEVIDTVLPVPDFCQGLQLTVGEIFGWLKVNS</sequence>
<feature type="domain" description="Putative restriction endonuclease" evidence="1">
    <location>
        <begin position="11"/>
        <end position="178"/>
    </location>
</feature>
<dbReference type="Gene3D" id="3.90.1570.10">
    <property type="entry name" value="tt1808, chain A"/>
    <property type="match status" value="1"/>
</dbReference>
<dbReference type="Pfam" id="PF05685">
    <property type="entry name" value="Uma2"/>
    <property type="match status" value="1"/>
</dbReference>
<name>A0A2H6LDG4_9NOSO</name>
<dbReference type="AlphaFoldDB" id="A0A2H6LDG4"/>
<dbReference type="PANTHER" id="PTHR34107">
    <property type="entry name" value="SLL0198 PROTEIN-RELATED"/>
    <property type="match status" value="1"/>
</dbReference>
<dbReference type="RefSeq" id="WP_103123958.1">
    <property type="nucleotide sequence ID" value="NZ_DF978423.1"/>
</dbReference>
<accession>A0A2H6LDG4</accession>
<dbReference type="InterPro" id="IPR008538">
    <property type="entry name" value="Uma2"/>
</dbReference>